<protein>
    <submittedName>
        <fullName evidence="1">Uncharacterized protein</fullName>
    </submittedName>
</protein>
<keyword evidence="2" id="KW-1185">Reference proteome</keyword>
<dbReference type="Proteomes" id="UP001145742">
    <property type="component" value="Unassembled WGS sequence"/>
</dbReference>
<name>A0ABQ9CYZ8_9PASS</name>
<comment type="caution">
    <text evidence="1">The sequence shown here is derived from an EMBL/GenBank/DDBJ whole genome shotgun (WGS) entry which is preliminary data.</text>
</comment>
<evidence type="ECO:0000313" key="2">
    <source>
        <dbReference type="Proteomes" id="UP001145742"/>
    </source>
</evidence>
<gene>
    <name evidence="1" type="ORF">WISP_116894</name>
</gene>
<reference evidence="1" key="1">
    <citation type="submission" date="2019-10" db="EMBL/GenBank/DDBJ databases">
        <authorList>
            <person name="Soares A.E.R."/>
            <person name="Aleixo A."/>
            <person name="Schneider P."/>
            <person name="Miyaki C.Y."/>
            <person name="Schneider M.P."/>
            <person name="Mello C."/>
            <person name="Vasconcelos A.T.R."/>
        </authorList>
    </citation>
    <scope>NUCLEOTIDE SEQUENCE</scope>
    <source>
        <tissue evidence="1">Muscle</tissue>
    </source>
</reference>
<sequence>MVKGLEKKLYEEQLRVVGLFSLEKRRQGKPRCSYNFLVRGSEGAGIDLFSVVTSDRTQGNGLKMCQERFNLNIRKRFFTQRVIEFWNRLLREVVTEPSLTEFKKCLDDTLTYGVMHGDCPVQA</sequence>
<organism evidence="1 2">
    <name type="scientific">Willisornis vidua</name>
    <name type="common">Xingu scale-backed antbird</name>
    <dbReference type="NCBI Taxonomy" id="1566151"/>
    <lineage>
        <taxon>Eukaryota</taxon>
        <taxon>Metazoa</taxon>
        <taxon>Chordata</taxon>
        <taxon>Craniata</taxon>
        <taxon>Vertebrata</taxon>
        <taxon>Euteleostomi</taxon>
        <taxon>Archelosauria</taxon>
        <taxon>Archosauria</taxon>
        <taxon>Dinosauria</taxon>
        <taxon>Saurischia</taxon>
        <taxon>Theropoda</taxon>
        <taxon>Coelurosauria</taxon>
        <taxon>Aves</taxon>
        <taxon>Neognathae</taxon>
        <taxon>Neoaves</taxon>
        <taxon>Telluraves</taxon>
        <taxon>Australaves</taxon>
        <taxon>Passeriformes</taxon>
        <taxon>Thamnophilidae</taxon>
        <taxon>Willisornis</taxon>
    </lineage>
</organism>
<proteinExistence type="predicted"/>
<accession>A0ABQ9CYZ8</accession>
<dbReference type="EMBL" id="WHWB01034504">
    <property type="protein sequence ID" value="KAJ7409040.1"/>
    <property type="molecule type" value="Genomic_DNA"/>
</dbReference>
<evidence type="ECO:0000313" key="1">
    <source>
        <dbReference type="EMBL" id="KAJ7409040.1"/>
    </source>
</evidence>